<dbReference type="AlphaFoldDB" id="A0A743CEG9"/>
<dbReference type="EMBL" id="DAAUQM010000001">
    <property type="protein sequence ID" value="HAF2397566.1"/>
    <property type="molecule type" value="Genomic_DNA"/>
</dbReference>
<organism evidence="1">
    <name type="scientific">Salmonella enterica</name>
    <name type="common">Salmonella choleraesuis</name>
    <dbReference type="NCBI Taxonomy" id="28901"/>
    <lineage>
        <taxon>Bacteria</taxon>
        <taxon>Pseudomonadati</taxon>
        <taxon>Pseudomonadota</taxon>
        <taxon>Gammaproteobacteria</taxon>
        <taxon>Enterobacterales</taxon>
        <taxon>Enterobacteriaceae</taxon>
        <taxon>Salmonella</taxon>
    </lineage>
</organism>
<sequence>MRTGNVYCCGVSPVLFFPKSMLSDYESAGWDLSDVVDVVDDVFQTYREMPPEGKMLGVVEGMPAWIDKPPVPNSALLSDALTTLAQDYKNDIAQLNTAYLAAIVSDGSSETTKQQAVRDKITQRKAKYVSDIAAAKLQYPV</sequence>
<reference evidence="1" key="1">
    <citation type="journal article" date="2018" name="Genome Biol.">
        <title>SKESA: strategic k-mer extension for scrupulous assemblies.</title>
        <authorList>
            <person name="Souvorov A."/>
            <person name="Agarwala R."/>
            <person name="Lipman D.J."/>
        </authorList>
    </citation>
    <scope>NUCLEOTIDE SEQUENCE</scope>
    <source>
        <strain evidence="2">MA.129 TIR-8</strain>
        <strain evidence="1">MA.AU5 KAK-SR</strain>
    </source>
</reference>
<dbReference type="EMBL" id="DAAUKB010000005">
    <property type="protein sequence ID" value="HAF1792365.1"/>
    <property type="molecule type" value="Genomic_DNA"/>
</dbReference>
<protein>
    <submittedName>
        <fullName evidence="1">Tail assembly chaperone</fullName>
    </submittedName>
</protein>
<proteinExistence type="predicted"/>
<accession>A0A743CEG9</accession>
<gene>
    <name evidence="2" type="ORF">G8N84_001977</name>
    <name evidence="1" type="ORF">G9B33_003408</name>
</gene>
<evidence type="ECO:0000313" key="1">
    <source>
        <dbReference type="EMBL" id="HAF1792365.1"/>
    </source>
</evidence>
<reference evidence="1" key="2">
    <citation type="submission" date="2020-02" db="EMBL/GenBank/DDBJ databases">
        <authorList>
            <consortium name="NCBI Pathogen Detection Project"/>
        </authorList>
    </citation>
    <scope>NUCLEOTIDE SEQUENCE</scope>
    <source>
        <strain evidence="2">MA.129 TIR-8</strain>
        <strain evidence="1">MA.AU5 KAK-SR</strain>
    </source>
</reference>
<comment type="caution">
    <text evidence="1">The sequence shown here is derived from an EMBL/GenBank/DDBJ whole genome shotgun (WGS) entry which is preliminary data.</text>
</comment>
<name>A0A743CEG9_SALER</name>
<evidence type="ECO:0000313" key="2">
    <source>
        <dbReference type="EMBL" id="HAF2397566.1"/>
    </source>
</evidence>